<gene>
    <name evidence="2" type="ORF">K505DRAFT_376724</name>
</gene>
<feature type="region of interest" description="Disordered" evidence="1">
    <location>
        <begin position="1"/>
        <end position="61"/>
    </location>
</feature>
<feature type="region of interest" description="Disordered" evidence="1">
    <location>
        <begin position="268"/>
        <end position="292"/>
    </location>
</feature>
<evidence type="ECO:0000256" key="1">
    <source>
        <dbReference type="SAM" id="MobiDB-lite"/>
    </source>
</evidence>
<name>A0A6A6X5I9_9PLEO</name>
<keyword evidence="3" id="KW-1185">Reference proteome</keyword>
<accession>A0A6A6X5I9</accession>
<proteinExistence type="predicted"/>
<feature type="compositionally biased region" description="Polar residues" evidence="1">
    <location>
        <begin position="51"/>
        <end position="61"/>
    </location>
</feature>
<protein>
    <submittedName>
        <fullName evidence="2">Uncharacterized protein</fullName>
    </submittedName>
</protein>
<dbReference type="OrthoDB" id="10670725at2759"/>
<sequence>MGSILSTLQPRVGIAPDTTKGPPANSNGPEDQLDVDTGSKDAGNPGETVLHRSSLSYHSTPVNLTSPEVIIPDEDFPRQSAETMLGMEPKTKKTGDDTCKFLADPDNLVRCGLSDAETGCPICRGINKLVTEQMFQYNQVCDDEIKALKEHYAEVMGQKKKKYVEGVARMRNEFLGELNKVKEVHKKEMEEQQQAYDLKAAEVEADFENRLSMREERARKEHERKADNAKIAQLQEQLRISQNEDNELKKRVEERAKVLKDLKAQLARKRMEEGSEYLVPPDRQTKKKSNTK</sequence>
<evidence type="ECO:0000313" key="2">
    <source>
        <dbReference type="EMBL" id="KAF2791511.1"/>
    </source>
</evidence>
<dbReference type="AlphaFoldDB" id="A0A6A6X5I9"/>
<evidence type="ECO:0000313" key="3">
    <source>
        <dbReference type="Proteomes" id="UP000799757"/>
    </source>
</evidence>
<reference evidence="2" key="1">
    <citation type="journal article" date="2020" name="Stud. Mycol.">
        <title>101 Dothideomycetes genomes: a test case for predicting lifestyles and emergence of pathogens.</title>
        <authorList>
            <person name="Haridas S."/>
            <person name="Albert R."/>
            <person name="Binder M."/>
            <person name="Bloem J."/>
            <person name="Labutti K."/>
            <person name="Salamov A."/>
            <person name="Andreopoulos B."/>
            <person name="Baker S."/>
            <person name="Barry K."/>
            <person name="Bills G."/>
            <person name="Bluhm B."/>
            <person name="Cannon C."/>
            <person name="Castanera R."/>
            <person name="Culley D."/>
            <person name="Daum C."/>
            <person name="Ezra D."/>
            <person name="Gonzalez J."/>
            <person name="Henrissat B."/>
            <person name="Kuo A."/>
            <person name="Liang C."/>
            <person name="Lipzen A."/>
            <person name="Lutzoni F."/>
            <person name="Magnuson J."/>
            <person name="Mondo S."/>
            <person name="Nolan M."/>
            <person name="Ohm R."/>
            <person name="Pangilinan J."/>
            <person name="Park H.-J."/>
            <person name="Ramirez L."/>
            <person name="Alfaro M."/>
            <person name="Sun H."/>
            <person name="Tritt A."/>
            <person name="Yoshinaga Y."/>
            <person name="Zwiers L.-H."/>
            <person name="Turgeon B."/>
            <person name="Goodwin S."/>
            <person name="Spatafora J."/>
            <person name="Crous P."/>
            <person name="Grigoriev I."/>
        </authorList>
    </citation>
    <scope>NUCLEOTIDE SEQUENCE</scope>
    <source>
        <strain evidence="2">CBS 109.77</strain>
    </source>
</reference>
<dbReference type="Proteomes" id="UP000799757">
    <property type="component" value="Unassembled WGS sequence"/>
</dbReference>
<organism evidence="2 3">
    <name type="scientific">Melanomma pulvis-pyrius CBS 109.77</name>
    <dbReference type="NCBI Taxonomy" id="1314802"/>
    <lineage>
        <taxon>Eukaryota</taxon>
        <taxon>Fungi</taxon>
        <taxon>Dikarya</taxon>
        <taxon>Ascomycota</taxon>
        <taxon>Pezizomycotina</taxon>
        <taxon>Dothideomycetes</taxon>
        <taxon>Pleosporomycetidae</taxon>
        <taxon>Pleosporales</taxon>
        <taxon>Melanommataceae</taxon>
        <taxon>Melanomma</taxon>
    </lineage>
</organism>
<dbReference type="EMBL" id="MU002015">
    <property type="protein sequence ID" value="KAF2791511.1"/>
    <property type="molecule type" value="Genomic_DNA"/>
</dbReference>